<dbReference type="GO" id="GO:0005524">
    <property type="term" value="F:ATP binding"/>
    <property type="evidence" value="ECO:0007669"/>
    <property type="project" value="InterPro"/>
</dbReference>
<dbReference type="SUPFAM" id="SSF53067">
    <property type="entry name" value="Actin-like ATPase domain"/>
    <property type="match status" value="1"/>
</dbReference>
<dbReference type="Pfam" id="PF03702">
    <property type="entry name" value="AnmK"/>
    <property type="match status" value="1"/>
</dbReference>
<dbReference type="GO" id="GO:0016773">
    <property type="term" value="F:phosphotransferase activity, alcohol group as acceptor"/>
    <property type="evidence" value="ECO:0007669"/>
    <property type="project" value="InterPro"/>
</dbReference>
<dbReference type="Proteomes" id="UP000799770">
    <property type="component" value="Unassembled WGS sequence"/>
</dbReference>
<dbReference type="GO" id="GO:0006040">
    <property type="term" value="P:amino sugar metabolic process"/>
    <property type="evidence" value="ECO:0007669"/>
    <property type="project" value="InterPro"/>
</dbReference>
<dbReference type="InterPro" id="IPR005338">
    <property type="entry name" value="Anhydro_N_Ac-Mur_kinase"/>
</dbReference>
<protein>
    <submittedName>
        <fullName evidence="1">Anhydro-N-acetylmuramic acid kinase</fullName>
    </submittedName>
</protein>
<gene>
    <name evidence="1" type="ORF">BDV96DRAFT_481186</name>
</gene>
<dbReference type="PANTHER" id="PTHR30605:SF0">
    <property type="entry name" value="ANHYDRO-N-ACETYLMURAMIC ACID KINASE"/>
    <property type="match status" value="1"/>
</dbReference>
<keyword evidence="1" id="KW-0418">Kinase</keyword>
<dbReference type="GO" id="GO:0016301">
    <property type="term" value="F:kinase activity"/>
    <property type="evidence" value="ECO:0007669"/>
    <property type="project" value="UniProtKB-KW"/>
</dbReference>
<keyword evidence="1" id="KW-0808">Transferase</keyword>
<dbReference type="AlphaFoldDB" id="A0A6A5ZUQ8"/>
<dbReference type="Gene3D" id="3.30.420.40">
    <property type="match status" value="2"/>
</dbReference>
<name>A0A6A5ZUQ8_9PLEO</name>
<dbReference type="OrthoDB" id="5427593at2759"/>
<evidence type="ECO:0000313" key="1">
    <source>
        <dbReference type="EMBL" id="KAF2122547.1"/>
    </source>
</evidence>
<evidence type="ECO:0000313" key="2">
    <source>
        <dbReference type="Proteomes" id="UP000799770"/>
    </source>
</evidence>
<reference evidence="1" key="1">
    <citation type="journal article" date="2020" name="Stud. Mycol.">
        <title>101 Dothideomycetes genomes: a test case for predicting lifestyles and emergence of pathogens.</title>
        <authorList>
            <person name="Haridas S."/>
            <person name="Albert R."/>
            <person name="Binder M."/>
            <person name="Bloem J."/>
            <person name="Labutti K."/>
            <person name="Salamov A."/>
            <person name="Andreopoulos B."/>
            <person name="Baker S."/>
            <person name="Barry K."/>
            <person name="Bills G."/>
            <person name="Bluhm B."/>
            <person name="Cannon C."/>
            <person name="Castanera R."/>
            <person name="Culley D."/>
            <person name="Daum C."/>
            <person name="Ezra D."/>
            <person name="Gonzalez J."/>
            <person name="Henrissat B."/>
            <person name="Kuo A."/>
            <person name="Liang C."/>
            <person name="Lipzen A."/>
            <person name="Lutzoni F."/>
            <person name="Magnuson J."/>
            <person name="Mondo S."/>
            <person name="Nolan M."/>
            <person name="Ohm R."/>
            <person name="Pangilinan J."/>
            <person name="Park H.-J."/>
            <person name="Ramirez L."/>
            <person name="Alfaro M."/>
            <person name="Sun H."/>
            <person name="Tritt A."/>
            <person name="Yoshinaga Y."/>
            <person name="Zwiers L.-H."/>
            <person name="Turgeon B."/>
            <person name="Goodwin S."/>
            <person name="Spatafora J."/>
            <person name="Crous P."/>
            <person name="Grigoriev I."/>
        </authorList>
    </citation>
    <scope>NUCLEOTIDE SEQUENCE</scope>
    <source>
        <strain evidence="1">CBS 627.86</strain>
    </source>
</reference>
<dbReference type="EMBL" id="ML977310">
    <property type="protein sequence ID" value="KAF2122547.1"/>
    <property type="molecule type" value="Genomic_DNA"/>
</dbReference>
<keyword evidence="2" id="KW-1185">Reference proteome</keyword>
<sequence>MEAERGDRQDAPEPLKLRVLGVYSGKSLDTVDCALVEYNQDSPDTSLHLEVLQYGTVAIPSQIRATMLNVVHESRTLSSAGTQFMIQLGHVHSAATRSFCQKHDISLTSIDLIGSHSQAAELVEVPLEPGELPSRFGLGEGIVMASQTAITTITDFSIRVQSQSAGPQSDPLASRLDDLLLRNEAISRVCLNIGTMADITFIPPYTEDGDYEDFFWNRGLGTSVIDAAMRNLTRGQTQHDVNGVFGAQGTVNDAIVEQNLRKYQNSKFEDSHANANSTGDEEARDLIDQCMLLTMPDHDTIATITRIVAQIIVDQYKSFLKECVSSRPATHEIVLCGRGSQNPNIIAHLRTEIEVKPFVMLDSVGVPAGAKDAVSYAQLGLESMLGLEAHSSAAEHSIRENRIRGKVAPGPRWRYTMEHIAKFGQGKPLPTIDTLTVDARF</sequence>
<organism evidence="1 2">
    <name type="scientific">Lophiotrema nucula</name>
    <dbReference type="NCBI Taxonomy" id="690887"/>
    <lineage>
        <taxon>Eukaryota</taxon>
        <taxon>Fungi</taxon>
        <taxon>Dikarya</taxon>
        <taxon>Ascomycota</taxon>
        <taxon>Pezizomycotina</taxon>
        <taxon>Dothideomycetes</taxon>
        <taxon>Pleosporomycetidae</taxon>
        <taxon>Pleosporales</taxon>
        <taxon>Lophiotremataceae</taxon>
        <taxon>Lophiotrema</taxon>
    </lineage>
</organism>
<accession>A0A6A5ZUQ8</accession>
<dbReference type="InterPro" id="IPR043129">
    <property type="entry name" value="ATPase_NBD"/>
</dbReference>
<dbReference type="PANTHER" id="PTHR30605">
    <property type="entry name" value="ANHYDRO-N-ACETYLMURAMIC ACID KINASE"/>
    <property type="match status" value="1"/>
</dbReference>
<proteinExistence type="predicted"/>
<dbReference type="GO" id="GO:0009254">
    <property type="term" value="P:peptidoglycan turnover"/>
    <property type="evidence" value="ECO:0007669"/>
    <property type="project" value="InterPro"/>
</dbReference>